<reference evidence="3" key="1">
    <citation type="journal article" date="2019" name="Int. J. Syst. Evol. Microbiol.">
        <title>The Global Catalogue of Microorganisms (GCM) 10K type strain sequencing project: providing services to taxonomists for standard genome sequencing and annotation.</title>
        <authorList>
            <consortium name="The Broad Institute Genomics Platform"/>
            <consortium name="The Broad Institute Genome Sequencing Center for Infectious Disease"/>
            <person name="Wu L."/>
            <person name="Ma J."/>
        </authorList>
    </citation>
    <scope>NUCLEOTIDE SEQUENCE [LARGE SCALE GENOMIC DNA]</scope>
    <source>
        <strain evidence="3">CGMCC 1.15472</strain>
    </source>
</reference>
<protein>
    <submittedName>
        <fullName evidence="2">Uncharacterized protein</fullName>
    </submittedName>
</protein>
<feature type="region of interest" description="Disordered" evidence="1">
    <location>
        <begin position="39"/>
        <end position="66"/>
    </location>
</feature>
<comment type="caution">
    <text evidence="2">The sequence shown here is derived from an EMBL/GenBank/DDBJ whole genome shotgun (WGS) entry which is preliminary data.</text>
</comment>
<evidence type="ECO:0000313" key="3">
    <source>
        <dbReference type="Proteomes" id="UP000632322"/>
    </source>
</evidence>
<accession>A0ABQ1LF61</accession>
<dbReference type="EMBL" id="BMJG01000001">
    <property type="protein sequence ID" value="GGC23498.1"/>
    <property type="molecule type" value="Genomic_DNA"/>
</dbReference>
<evidence type="ECO:0000313" key="2">
    <source>
        <dbReference type="EMBL" id="GGC23498.1"/>
    </source>
</evidence>
<sequence>MEIIADIGEELDIVAEAAQPESHIGWSSTRCISVWTPGRADDVDEGLTDDENAHGHDSKVKSLLQL</sequence>
<organism evidence="2 3">
    <name type="scientific">Brevibacterium sediminis</name>
    <dbReference type="NCBI Taxonomy" id="1857024"/>
    <lineage>
        <taxon>Bacteria</taxon>
        <taxon>Bacillati</taxon>
        <taxon>Actinomycetota</taxon>
        <taxon>Actinomycetes</taxon>
        <taxon>Micrococcales</taxon>
        <taxon>Brevibacteriaceae</taxon>
        <taxon>Brevibacterium</taxon>
    </lineage>
</organism>
<dbReference type="Proteomes" id="UP000632322">
    <property type="component" value="Unassembled WGS sequence"/>
</dbReference>
<keyword evidence="3" id="KW-1185">Reference proteome</keyword>
<name>A0ABQ1LF61_9MICO</name>
<proteinExistence type="predicted"/>
<gene>
    <name evidence="2" type="ORF">GCM10010974_02650</name>
</gene>
<evidence type="ECO:0000256" key="1">
    <source>
        <dbReference type="SAM" id="MobiDB-lite"/>
    </source>
</evidence>
<feature type="compositionally biased region" description="Basic and acidic residues" evidence="1">
    <location>
        <begin position="51"/>
        <end position="60"/>
    </location>
</feature>